<evidence type="ECO:0000313" key="12">
    <source>
        <dbReference type="EMBL" id="KAF6205819.1"/>
    </source>
</evidence>
<feature type="transmembrane region" description="Helical" evidence="9">
    <location>
        <begin position="157"/>
        <end position="175"/>
    </location>
</feature>
<evidence type="ECO:0000256" key="4">
    <source>
        <dbReference type="ARBA" id="ARBA00022833"/>
    </source>
</evidence>
<feature type="binding site" evidence="8">
    <location>
        <position position="389"/>
    </location>
    <ligand>
        <name>Zn(2+)</name>
        <dbReference type="ChEBI" id="CHEBI:29105"/>
        <note>catalytic</note>
    </ligand>
</feature>
<keyword evidence="5 9" id="KW-0482">Metalloprotease</keyword>
<feature type="transmembrane region" description="Helical" evidence="9">
    <location>
        <begin position="358"/>
        <end position="381"/>
    </location>
</feature>
<evidence type="ECO:0000256" key="7">
    <source>
        <dbReference type="PIRSR" id="PIRSR627057-1"/>
    </source>
</evidence>
<dbReference type="Pfam" id="PF16491">
    <property type="entry name" value="Peptidase_M48_N"/>
    <property type="match status" value="1"/>
</dbReference>
<dbReference type="CDD" id="cd07343">
    <property type="entry name" value="M48A_Zmpste24p_like"/>
    <property type="match status" value="1"/>
</dbReference>
<keyword evidence="9" id="KW-1133">Transmembrane helix</keyword>
<dbReference type="InterPro" id="IPR032456">
    <property type="entry name" value="Peptidase_M48_N"/>
</dbReference>
<feature type="domain" description="CAAX prenyl protease 1 N-terminal" evidence="11">
    <location>
        <begin position="28"/>
        <end position="211"/>
    </location>
</feature>
<comment type="similarity">
    <text evidence="9">Belongs to the peptidase M48A family.</text>
</comment>
<accession>A0A8S9XB74</accession>
<dbReference type="Gene3D" id="3.30.2010.10">
    <property type="entry name" value="Metalloproteases ('zincins'), catalytic domain"/>
    <property type="match status" value="1"/>
</dbReference>
<feature type="transmembrane region" description="Helical" evidence="9">
    <location>
        <begin position="70"/>
        <end position="89"/>
    </location>
</feature>
<feature type="transmembrane region" description="Helical" evidence="9">
    <location>
        <begin position="181"/>
        <end position="201"/>
    </location>
</feature>
<dbReference type="EMBL" id="WIXP02000009">
    <property type="protein sequence ID" value="KAF6205819.1"/>
    <property type="molecule type" value="Genomic_DNA"/>
</dbReference>
<evidence type="ECO:0000256" key="9">
    <source>
        <dbReference type="RuleBase" id="RU366005"/>
    </source>
</evidence>
<feature type="transmembrane region" description="Helical" evidence="9">
    <location>
        <begin position="327"/>
        <end position="352"/>
    </location>
</feature>
<comment type="subcellular location">
    <subcellularLocation>
        <location evidence="9">Endoplasmic reticulum membrane</location>
        <topology evidence="9">Multi-pass membrane protein</topology>
    </subcellularLocation>
</comment>
<dbReference type="EC" id="3.4.24.84" evidence="9"/>
<feature type="transmembrane region" description="Helical" evidence="9">
    <location>
        <begin position="6"/>
        <end position="24"/>
    </location>
</feature>
<keyword evidence="1 9" id="KW-0645">Protease</keyword>
<dbReference type="PANTHER" id="PTHR10120">
    <property type="entry name" value="CAAX PRENYL PROTEASE 1"/>
    <property type="match status" value="1"/>
</dbReference>
<keyword evidence="4 8" id="KW-0862">Zinc</keyword>
<keyword evidence="9" id="KW-0256">Endoplasmic reticulum</keyword>
<dbReference type="GO" id="GO:0004222">
    <property type="term" value="F:metalloendopeptidase activity"/>
    <property type="evidence" value="ECO:0007669"/>
    <property type="project" value="UniProtKB-UniRule"/>
</dbReference>
<evidence type="ECO:0000313" key="13">
    <source>
        <dbReference type="Proteomes" id="UP000466442"/>
    </source>
</evidence>
<evidence type="ECO:0000259" key="10">
    <source>
        <dbReference type="Pfam" id="PF01435"/>
    </source>
</evidence>
<evidence type="ECO:0000256" key="2">
    <source>
        <dbReference type="ARBA" id="ARBA00022723"/>
    </source>
</evidence>
<dbReference type="GO" id="GO:0071586">
    <property type="term" value="P:CAAX-box protein processing"/>
    <property type="evidence" value="ECO:0007669"/>
    <property type="project" value="UniProtKB-UniRule"/>
</dbReference>
<evidence type="ECO:0000256" key="6">
    <source>
        <dbReference type="ARBA" id="ARBA00044456"/>
    </source>
</evidence>
<reference evidence="12" key="1">
    <citation type="journal article" date="2021" name="Mol. Ecol. Resour.">
        <title>Apolygus lucorum genome provides insights into omnivorousness and mesophyll feeding.</title>
        <authorList>
            <person name="Liu Y."/>
            <person name="Liu H."/>
            <person name="Wang H."/>
            <person name="Huang T."/>
            <person name="Liu B."/>
            <person name="Yang B."/>
            <person name="Yin L."/>
            <person name="Li B."/>
            <person name="Zhang Y."/>
            <person name="Zhang S."/>
            <person name="Jiang F."/>
            <person name="Zhang X."/>
            <person name="Ren Y."/>
            <person name="Wang B."/>
            <person name="Wang S."/>
            <person name="Lu Y."/>
            <person name="Wu K."/>
            <person name="Fan W."/>
            <person name="Wang G."/>
        </authorList>
    </citation>
    <scope>NUCLEOTIDE SEQUENCE</scope>
    <source>
        <strain evidence="12">12Hb</strain>
    </source>
</reference>
<proteinExistence type="inferred from homology"/>
<feature type="domain" description="Peptidase M48" evidence="10">
    <location>
        <begin position="215"/>
        <end position="445"/>
    </location>
</feature>
<dbReference type="InterPro" id="IPR027057">
    <property type="entry name" value="CAXX_Prtase_1"/>
</dbReference>
<evidence type="ECO:0000256" key="8">
    <source>
        <dbReference type="PIRSR" id="PIRSR627057-2"/>
    </source>
</evidence>
<dbReference type="GO" id="GO:0046872">
    <property type="term" value="F:metal ion binding"/>
    <property type="evidence" value="ECO:0007669"/>
    <property type="project" value="UniProtKB-UniRule"/>
</dbReference>
<comment type="caution">
    <text evidence="12">The sequence shown here is derived from an EMBL/GenBank/DDBJ whole genome shotgun (WGS) entry which is preliminary data.</text>
</comment>
<feature type="active site" evidence="7">
    <location>
        <position position="292"/>
    </location>
</feature>
<keyword evidence="9" id="KW-0472">Membrane</keyword>
<evidence type="ECO:0000256" key="3">
    <source>
        <dbReference type="ARBA" id="ARBA00022801"/>
    </source>
</evidence>
<sequence>MYETHIFYSVLAVSWTEFLWELYLSVRQHQVYKNTTSVPKKLQDVLDNETFQKARSYSLDKSSFSILKEIYGAVLGTAMLWSFTFRIFWDTSESILVKFGMEPSELMVSSLFILLLNVFNTVLSLPLKLYETFVVEEKHGFNKQTLGFFVKDKIKTFLVMNLIVIPLGVITIMIVKAGGDYFFIYLWLFGMVTLVFLMTIYPDYIAPLFDKYTPLPDGELRTQIEELAASVNFPLYKLYLVEGSKRSVHSNAYFYGFFKNKRIVLFDTLLKNEKNADKGCENPEILAILGHELGHWKFNHVTINLIIMEVNLFVQFLAFSALFKYQALYSAFGFESQPVLIGLIVIMQYVFAPYNTPVLIGLIVIMQYVFAPYNTVMNFCLTSLSRKMEFQADEFAKSLGKASYLKKALVKLHKDNLSFPIYDWLYSAWHHSHPTLLQRLEELDNNKQD</sequence>
<dbReference type="Pfam" id="PF01435">
    <property type="entry name" value="Peptidase_M48"/>
    <property type="match status" value="1"/>
</dbReference>
<keyword evidence="2 8" id="KW-0479">Metal-binding</keyword>
<evidence type="ECO:0000256" key="1">
    <source>
        <dbReference type="ARBA" id="ARBA00022670"/>
    </source>
</evidence>
<dbReference type="InterPro" id="IPR001915">
    <property type="entry name" value="Peptidase_M48"/>
</dbReference>
<gene>
    <name evidence="12" type="ORF">GE061_019993</name>
</gene>
<dbReference type="FunFam" id="3.30.2010.10:FF:000003">
    <property type="entry name" value="CAAX prenyl protease"/>
    <property type="match status" value="1"/>
</dbReference>
<evidence type="ECO:0000256" key="5">
    <source>
        <dbReference type="ARBA" id="ARBA00023049"/>
    </source>
</evidence>
<dbReference type="GO" id="GO:0005789">
    <property type="term" value="C:endoplasmic reticulum membrane"/>
    <property type="evidence" value="ECO:0007669"/>
    <property type="project" value="UniProtKB-SubCell"/>
</dbReference>
<comment type="function">
    <text evidence="9">Proteolytically removes the C-terminal three residues of farnesylated proteins.</text>
</comment>
<keyword evidence="13" id="KW-1185">Reference proteome</keyword>
<name>A0A8S9XB74_APOLU</name>
<feature type="binding site" evidence="8">
    <location>
        <position position="295"/>
    </location>
    <ligand>
        <name>Zn(2+)</name>
        <dbReference type="ChEBI" id="CHEBI:29105"/>
        <note>catalytic</note>
    </ligand>
</feature>
<dbReference type="Proteomes" id="UP000466442">
    <property type="component" value="Linkage Group LG9"/>
</dbReference>
<evidence type="ECO:0000259" key="11">
    <source>
        <dbReference type="Pfam" id="PF16491"/>
    </source>
</evidence>
<dbReference type="OrthoDB" id="360839at2759"/>
<keyword evidence="9" id="KW-0812">Transmembrane</keyword>
<protein>
    <recommendedName>
        <fullName evidence="9">CAAX prenyl protease</fullName>
        <ecNumber evidence="9">3.4.24.84</ecNumber>
    </recommendedName>
</protein>
<comment type="cofactor">
    <cofactor evidence="8 9">
        <name>Zn(2+)</name>
        <dbReference type="ChEBI" id="CHEBI:29105"/>
    </cofactor>
    <text evidence="8 9">Binds 1 zinc ion per subunit.</text>
</comment>
<feature type="active site" description="Proton donor" evidence="7">
    <location>
        <position position="393"/>
    </location>
</feature>
<comment type="catalytic activity">
    <reaction evidence="6 9">
        <text>Hydrolyzes the peptide bond -P2-(S-farnesyl or geranylgeranyl)C-P1'-P2'-P3'-COOH where P1' and P2' are amino acids with aliphatic side chains and P3' is any C-terminal residue.</text>
        <dbReference type="EC" id="3.4.24.84"/>
    </reaction>
</comment>
<keyword evidence="3 9" id="KW-0378">Hydrolase</keyword>
<organism evidence="12 13">
    <name type="scientific">Apolygus lucorum</name>
    <name type="common">Small green plant bug</name>
    <name type="synonym">Lygocoris lucorum</name>
    <dbReference type="NCBI Taxonomy" id="248454"/>
    <lineage>
        <taxon>Eukaryota</taxon>
        <taxon>Metazoa</taxon>
        <taxon>Ecdysozoa</taxon>
        <taxon>Arthropoda</taxon>
        <taxon>Hexapoda</taxon>
        <taxon>Insecta</taxon>
        <taxon>Pterygota</taxon>
        <taxon>Neoptera</taxon>
        <taxon>Paraneoptera</taxon>
        <taxon>Hemiptera</taxon>
        <taxon>Heteroptera</taxon>
        <taxon>Panheteroptera</taxon>
        <taxon>Cimicomorpha</taxon>
        <taxon>Miridae</taxon>
        <taxon>Mirini</taxon>
        <taxon>Apolygus</taxon>
    </lineage>
</organism>
<dbReference type="AlphaFoldDB" id="A0A8S9XB74"/>
<feature type="binding site" evidence="8">
    <location>
        <position position="291"/>
    </location>
    <ligand>
        <name>Zn(2+)</name>
        <dbReference type="ChEBI" id="CHEBI:29105"/>
        <note>catalytic</note>
    </ligand>
</feature>